<dbReference type="Gene3D" id="1.20.1270.350">
    <property type="entry name" value="Dedicator of cytokinesis N-terminal subdomain"/>
    <property type="match status" value="1"/>
</dbReference>
<accession>A0A507D4Z2</accession>
<dbReference type="InterPro" id="IPR056372">
    <property type="entry name" value="TPR_DOCK"/>
</dbReference>
<sequence>MPTDEAWSPLTRIQHGLVILPFGPLLTSGISTANLNIDRRTAETLQSASASQVSLEVGDSVHIIEVLAHEFLHPPPPQTPLSATSAAGLSSSIPSTSAVLSHPNDNSSVPPRNQSLVLSLASFDPDHPPSRSTPVPQPPLHQTKAGYQEPLVDEIAAVARQWSACFKTLLLQQNYALFKTARQLFYSLLQGRRQLLAYTLSQDELSKLRRELVAKMMAGNRMLGLELAVWNPETGCLIAENNTSISKMYQAHLYAETSMLSPSTANNGIGEASVTSPVLATPISTSNMTPSAPLASKIKSKDPMPILNAKPTTLDELVSRLNHLHLELKACVASICAPGEVSELHFSLYNKAENRTVTEDYVVVLNHLGMPTDGDRIGKLQNLFVDLTHRDLNDNTYLVCRIVRVGRMILNDRDNNNNSSGALINSSITGSSQHFRRPVGWAIQELSEVVRNLCLPAEYLMRIYVPSSENLFPTLHESLIHRTGGYDTSSRAEHLVVQIKVLQGDWMKMRSRNKIEDVVITPRNGFTDVVSPGDVRNEMYLTLVAGDFTSSKGKNVEVSIQVRLLSGDVLDDCLSRGAGVPNLASYESTVYYHTATPRWCETIRLDLPIDIFEKLHIFFAFRHCSSSHRGREPERRDDRTFAFAFLPLMMGNRAVLADSQHALTLYRWDRKYSHPSIYLSFPAGPGIFVPKQLSSASIEELSAAADAMSKMPPCKDTFGVKTRLCSTKFTQNQALVNLLNWRLSITNHRSAVESILKELVIVGECEIIVFLPDILDKIFEILEQRGVSNGNVEAEVEDFAFAAVVFVLGIVQDKRFTHHKPVLDNYIEKRFAFRAAHYHLLNSFQQLLSNPADISKAKDLRSAIKVWQYIVRFCIKSYAIESNEPTTTTPEDFAKSVKSLLDGVNFLMGLTTPEHIIGAQGFALQHFGALIPDLMQVFPSQQLVKSVVAFGDASRATSRTTIAMARLQFIANVIRGPLFQNAKTQVILMQHVVKWLRDYVSVDFYSYQTLEQNNGSSKTGPSKVTREANRTVAATTSWSLLAEMIDMLETDKRNGNVSEHDIDSMMVTMADLLPQLIDAFRDLAHATATDLAGNASNISASGTAEESEAGREGLALRHEAGSPPPPIVSPLTADSYSVSRSESSNSSDRHVSDRPHSVRMASTLFNLKTSAASQQQQQPPSVEINTSQKSLMLAESHSREPSQFTPHLSVNQHRSGAQSVFTSLPSIVVSHGVLQRPELGELATVILAMLKILDKPHLSNLLTSLFDRKGPVAFVQMLRTLFGTLQALIDEQPFPQRWAGMYYLAQRLAIHVLQPVSDILSREFLPGSGLVTSGALSSLGQQTEHYTVLWTDYFRILEKLLNSRRVQIERFGPLQSWIAYKVGADIRPDGGKMLHLMWDQLSSAARRVSATWDDTEVVQFESLTRDLVGPFLELTVSANFELRKIAAGLVASMIAAEFQRTGDFLLIQSEWADVLDRLIVSEGRGDESHHNFLVAELSQKFAQTEYPWSNPVLQELGARFLDQLDHFMELTLALRSLPSGVEHDHEKMEAILNLLKFARNLERKHIYVKYVHALSVLHLEHGNMVEAALSLKLHSDLLDWNNQIKVEPLPALGFSRWQTASERKMEILHIILQLLEQGCAWERAIDLANELKVHYSSITFEYRELASILRKEAQFYEAILRGNRVPPNYYRVSFYGLTCPNALRGRHFVYRANEGERLGAFCEAMLNQYPNAQVVRSKGTVSDDVANGVGMYIQVIGVNPEPDVRRWLKNEGPSGRIRWSLTILDARQPVDPDKGDALVPLQLLEPELGACEDESSRALSFASSIPAAIRSYYETNEVDCFSFTRPVKRASIAVPSDPSREFLDLWTERTVIMTSDRFPCLLKRSEVIASRRYEISPIENAIIAVRGKTRQLVELEKRYLTVYSDGENRVMSSSSSHGGGRLFSGMSGSSGVAAVGGKEKELNINPFTMAINGAIDAPVNGGVPMYRRAFLDPKFKEQQPKFAGMVEFLAKVIDEQVNIIHRCLFLHGILVTSQMKPLHDNLEILFQRNFADEITRLGLPDHSSLGPNSNLVDRPKIQASIDSIRQAFQFNGGGLSNPLADGFTNTPLKSLSAYARTTLVTASSNSDTNSAATVASSNVLQTAAMIYSGYSIFGRRGHHSHSREAVDTHSHSHGSTSSNRVPIKRASTGSYSSSSSSNSGHRVSLNSKSSFAKLSQAVGWGRNKDDRDSGGHGHGSTHHHVSST</sequence>
<feature type="domain" description="DOCKER" evidence="8">
    <location>
        <begin position="1558"/>
        <end position="2062"/>
    </location>
</feature>
<dbReference type="Gene3D" id="2.60.40.150">
    <property type="entry name" value="C2 domain"/>
    <property type="match status" value="1"/>
</dbReference>
<dbReference type="PROSITE" id="PS51650">
    <property type="entry name" value="C2_DOCK"/>
    <property type="match status" value="1"/>
</dbReference>
<dbReference type="Gene3D" id="1.25.40.410">
    <property type="match status" value="1"/>
</dbReference>
<dbReference type="InterPro" id="IPR042455">
    <property type="entry name" value="DOCK_N_sub1"/>
</dbReference>
<dbReference type="InterPro" id="IPR027007">
    <property type="entry name" value="C2_DOCK-type_domain"/>
</dbReference>
<evidence type="ECO:0000259" key="7">
    <source>
        <dbReference type="PROSITE" id="PS51650"/>
    </source>
</evidence>
<dbReference type="InterPro" id="IPR032376">
    <property type="entry name" value="DOCK_N"/>
</dbReference>
<dbReference type="GO" id="GO:0031267">
    <property type="term" value="F:small GTPase binding"/>
    <property type="evidence" value="ECO:0007669"/>
    <property type="project" value="TreeGrafter"/>
</dbReference>
<feature type="compositionally biased region" description="Low complexity" evidence="6">
    <location>
        <begin position="1170"/>
        <end position="1181"/>
    </location>
</feature>
<dbReference type="Pfam" id="PF14429">
    <property type="entry name" value="DOCK-C2"/>
    <property type="match status" value="1"/>
</dbReference>
<evidence type="ECO:0000313" key="9">
    <source>
        <dbReference type="EMBL" id="TPX46589.1"/>
    </source>
</evidence>
<feature type="region of interest" description="Disordered" evidence="6">
    <location>
        <begin position="2158"/>
        <end position="2244"/>
    </location>
</feature>
<dbReference type="EMBL" id="QEAM01000100">
    <property type="protein sequence ID" value="TPX46589.1"/>
    <property type="molecule type" value="Genomic_DNA"/>
</dbReference>
<comment type="caution">
    <text evidence="9">The sequence shown here is derived from an EMBL/GenBank/DDBJ whole genome shotgun (WGS) entry which is preliminary data.</text>
</comment>
<protein>
    <recommendedName>
        <fullName evidence="13">Cytoplasmic protein</fullName>
    </recommendedName>
</protein>
<dbReference type="Pfam" id="PF16172">
    <property type="entry name" value="DOCK_N"/>
    <property type="match status" value="1"/>
</dbReference>
<feature type="compositionally biased region" description="Basic and acidic residues" evidence="6">
    <location>
        <begin position="1147"/>
        <end position="1156"/>
    </location>
</feature>
<dbReference type="InterPro" id="IPR046769">
    <property type="entry name" value="DOCKER_Lobe_A"/>
</dbReference>
<dbReference type="Pfam" id="PF06920">
    <property type="entry name" value="DHR-2_Lobe_A"/>
    <property type="match status" value="1"/>
</dbReference>
<dbReference type="STRING" id="286115.A0A507D4Z2"/>
<dbReference type="GO" id="GO:0005085">
    <property type="term" value="F:guanyl-nucleotide exchange factor activity"/>
    <property type="evidence" value="ECO:0007669"/>
    <property type="project" value="UniProtKB-KW"/>
</dbReference>
<dbReference type="Pfam" id="PF23554">
    <property type="entry name" value="TPR_DOCK"/>
    <property type="match status" value="2"/>
</dbReference>
<dbReference type="InterPro" id="IPR026791">
    <property type="entry name" value="DOCK"/>
</dbReference>
<dbReference type="Pfam" id="PF20421">
    <property type="entry name" value="DHR-2_Lobe_C"/>
    <property type="match status" value="1"/>
</dbReference>
<dbReference type="VEuPathDB" id="FungiDB:SeMB42_g03308"/>
<dbReference type="InterPro" id="IPR035892">
    <property type="entry name" value="C2_domain_sf"/>
</dbReference>
<dbReference type="InterPro" id="IPR046773">
    <property type="entry name" value="DOCKER_Lobe_C"/>
</dbReference>
<proteinExistence type="inferred from homology"/>
<feature type="region of interest" description="Disordered" evidence="6">
    <location>
        <begin position="1116"/>
        <end position="1156"/>
    </location>
</feature>
<comment type="similarity">
    <text evidence="5">Belongs to the DOCK family.</text>
</comment>
<comment type="subcellular location">
    <subcellularLocation>
        <location evidence="1">Cytoplasm</location>
    </subcellularLocation>
</comment>
<dbReference type="PANTHER" id="PTHR45653">
    <property type="entry name" value="DEDICATOR OF CYTOKINESIS"/>
    <property type="match status" value="1"/>
</dbReference>
<feature type="region of interest" description="Disordered" evidence="6">
    <location>
        <begin position="121"/>
        <end position="141"/>
    </location>
</feature>
<evidence type="ECO:0000313" key="10">
    <source>
        <dbReference type="EMBL" id="TPX47438.1"/>
    </source>
</evidence>
<feature type="compositionally biased region" description="Low complexity" evidence="6">
    <location>
        <begin position="2187"/>
        <end position="2207"/>
    </location>
</feature>
<dbReference type="InterPro" id="IPR027357">
    <property type="entry name" value="DOCKER_dom"/>
</dbReference>
<evidence type="ECO:0000313" key="11">
    <source>
        <dbReference type="Proteomes" id="UP000317494"/>
    </source>
</evidence>
<evidence type="ECO:0000313" key="12">
    <source>
        <dbReference type="Proteomes" id="UP000320475"/>
    </source>
</evidence>
<name>A0A507D4Z2_9FUNG</name>
<feature type="compositionally biased region" description="Low complexity" evidence="6">
    <location>
        <begin position="1134"/>
        <end position="1146"/>
    </location>
</feature>
<dbReference type="PANTHER" id="PTHR45653:SF10">
    <property type="entry name" value="MYOBLAST CITY, ISOFORM B"/>
    <property type="match status" value="1"/>
</dbReference>
<dbReference type="Proteomes" id="UP000320475">
    <property type="component" value="Unassembled WGS sequence"/>
</dbReference>
<evidence type="ECO:0000259" key="8">
    <source>
        <dbReference type="PROSITE" id="PS51651"/>
    </source>
</evidence>
<keyword evidence="2" id="KW-0963">Cytoplasm</keyword>
<dbReference type="Gene3D" id="1.20.58.740">
    <property type="match status" value="1"/>
</dbReference>
<organism evidence="9 12">
    <name type="scientific">Synchytrium endobioticum</name>
    <dbReference type="NCBI Taxonomy" id="286115"/>
    <lineage>
        <taxon>Eukaryota</taxon>
        <taxon>Fungi</taxon>
        <taxon>Fungi incertae sedis</taxon>
        <taxon>Chytridiomycota</taxon>
        <taxon>Chytridiomycota incertae sedis</taxon>
        <taxon>Chytridiomycetes</taxon>
        <taxon>Synchytriales</taxon>
        <taxon>Synchytriaceae</taxon>
        <taxon>Synchytrium</taxon>
    </lineage>
</organism>
<feature type="compositionally biased region" description="Basic and acidic residues" evidence="6">
    <location>
        <begin position="2222"/>
        <end position="2231"/>
    </location>
</feature>
<evidence type="ECO:0000256" key="3">
    <source>
        <dbReference type="ARBA" id="ARBA00022553"/>
    </source>
</evidence>
<dbReference type="EMBL" id="QEAN01000116">
    <property type="protein sequence ID" value="TPX47438.1"/>
    <property type="molecule type" value="Genomic_DNA"/>
</dbReference>
<dbReference type="OrthoDB" id="18896at2759"/>
<reference evidence="11 12" key="1">
    <citation type="journal article" date="2019" name="Sci. Rep.">
        <title>Comparative genomics of chytrid fungi reveal insights into the obligate biotrophic and pathogenic lifestyle of Synchytrium endobioticum.</title>
        <authorList>
            <person name="van de Vossenberg B.T.L.H."/>
            <person name="Warris S."/>
            <person name="Nguyen H.D.T."/>
            <person name="van Gent-Pelzer M.P.E."/>
            <person name="Joly D.L."/>
            <person name="van de Geest H.C."/>
            <person name="Bonants P.J.M."/>
            <person name="Smith D.S."/>
            <person name="Levesque C.A."/>
            <person name="van der Lee T.A.J."/>
        </authorList>
    </citation>
    <scope>NUCLEOTIDE SEQUENCE [LARGE SCALE GENOMIC DNA]</scope>
    <source>
        <strain evidence="9 12">LEV6574</strain>
        <strain evidence="10 11">MB42</strain>
    </source>
</reference>
<feature type="compositionally biased region" description="Basic residues" evidence="6">
    <location>
        <begin position="2235"/>
        <end position="2244"/>
    </location>
</feature>
<keyword evidence="3" id="KW-0597">Phosphoprotein</keyword>
<dbReference type="GO" id="GO:0005886">
    <property type="term" value="C:plasma membrane"/>
    <property type="evidence" value="ECO:0007669"/>
    <property type="project" value="TreeGrafter"/>
</dbReference>
<dbReference type="PROSITE" id="PS51651">
    <property type="entry name" value="DOCKER"/>
    <property type="match status" value="1"/>
</dbReference>
<evidence type="ECO:0000256" key="4">
    <source>
        <dbReference type="ARBA" id="ARBA00022658"/>
    </source>
</evidence>
<evidence type="ECO:0000256" key="2">
    <source>
        <dbReference type="ARBA" id="ARBA00022490"/>
    </source>
</evidence>
<feature type="domain" description="C2 DOCK-type" evidence="7">
    <location>
        <begin position="536"/>
        <end position="725"/>
    </location>
</feature>
<dbReference type="GO" id="GO:0005737">
    <property type="term" value="C:cytoplasm"/>
    <property type="evidence" value="ECO:0007669"/>
    <property type="project" value="UniProtKB-SubCell"/>
</dbReference>
<dbReference type="GO" id="GO:0007264">
    <property type="term" value="P:small GTPase-mediated signal transduction"/>
    <property type="evidence" value="ECO:0007669"/>
    <property type="project" value="InterPro"/>
</dbReference>
<gene>
    <name evidence="9" type="ORF">SeLEV6574_g03155</name>
    <name evidence="10" type="ORF">SeMB42_g03308</name>
</gene>
<evidence type="ECO:0000256" key="5">
    <source>
        <dbReference type="PROSITE-ProRule" id="PRU00983"/>
    </source>
</evidence>
<keyword evidence="4" id="KW-0344">Guanine-nucleotide releasing factor</keyword>
<dbReference type="InterPro" id="IPR043162">
    <property type="entry name" value="DOCK_C_lobe_C"/>
</dbReference>
<feature type="region of interest" description="Disordered" evidence="6">
    <location>
        <begin position="1169"/>
        <end position="1188"/>
    </location>
</feature>
<keyword evidence="11" id="KW-1185">Reference proteome</keyword>
<dbReference type="CDD" id="cd11684">
    <property type="entry name" value="DHR2_DOCK"/>
    <property type="match status" value="1"/>
</dbReference>
<evidence type="ECO:0000256" key="6">
    <source>
        <dbReference type="SAM" id="MobiDB-lite"/>
    </source>
</evidence>
<dbReference type="InterPro" id="IPR043161">
    <property type="entry name" value="DOCK_C_lobe_A"/>
</dbReference>
<evidence type="ECO:0008006" key="13">
    <source>
        <dbReference type="Google" id="ProtNLM"/>
    </source>
</evidence>
<dbReference type="Proteomes" id="UP000317494">
    <property type="component" value="Unassembled WGS sequence"/>
</dbReference>
<evidence type="ECO:0000256" key="1">
    <source>
        <dbReference type="ARBA" id="ARBA00004496"/>
    </source>
</evidence>